<evidence type="ECO:0000259" key="1">
    <source>
        <dbReference type="Pfam" id="PF01408"/>
    </source>
</evidence>
<dbReference type="Gene3D" id="3.30.360.10">
    <property type="entry name" value="Dihydrodipicolinate Reductase, domain 2"/>
    <property type="match status" value="1"/>
</dbReference>
<dbReference type="PANTHER" id="PTHR43708:SF4">
    <property type="entry name" value="OXIDOREDUCTASE YCEM-RELATED"/>
    <property type="match status" value="1"/>
</dbReference>
<feature type="domain" description="Gfo/Idh/MocA-like oxidoreductase N-terminal" evidence="1">
    <location>
        <begin position="2"/>
        <end position="121"/>
    </location>
</feature>
<dbReference type="InterPro" id="IPR048477">
    <property type="entry name" value="YceM-like_C"/>
</dbReference>
<proteinExistence type="predicted"/>
<protein>
    <submittedName>
        <fullName evidence="3">Gfo/Idh/MocA family oxidoreductase</fullName>
    </submittedName>
</protein>
<reference evidence="3" key="2">
    <citation type="submission" date="2023-10" db="EMBL/GenBank/DDBJ databases">
        <authorList>
            <person name="Khurajog B."/>
        </authorList>
    </citation>
    <scope>NUCLEOTIDE SEQUENCE</scope>
    <source>
        <strain evidence="3">BF9</strain>
    </source>
</reference>
<evidence type="ECO:0000313" key="3">
    <source>
        <dbReference type="EMBL" id="MDV2621079.1"/>
    </source>
</evidence>
<dbReference type="RefSeq" id="WP_058121409.1">
    <property type="nucleotide sequence ID" value="NZ_CP061715.1"/>
</dbReference>
<dbReference type="EMBL" id="JAWJAV010000003">
    <property type="protein sequence ID" value="MDV2621079.1"/>
    <property type="molecule type" value="Genomic_DNA"/>
</dbReference>
<accession>A0AAW8YHV4</accession>
<evidence type="ECO:0000259" key="2">
    <source>
        <dbReference type="Pfam" id="PF21378"/>
    </source>
</evidence>
<dbReference type="Pfam" id="PF21378">
    <property type="entry name" value="YceM-like_C"/>
    <property type="match status" value="1"/>
</dbReference>
<dbReference type="InterPro" id="IPR051317">
    <property type="entry name" value="Gfo/Idh/MocA_oxidoreduct"/>
</dbReference>
<dbReference type="SUPFAM" id="SSF51735">
    <property type="entry name" value="NAD(P)-binding Rossmann-fold domains"/>
    <property type="match status" value="1"/>
</dbReference>
<dbReference type="InterPro" id="IPR036291">
    <property type="entry name" value="NAD(P)-bd_dom_sf"/>
</dbReference>
<gene>
    <name evidence="3" type="ORF">R0G89_04960</name>
</gene>
<dbReference type="AlphaFoldDB" id="A0AAW8YHV4"/>
<dbReference type="GO" id="GO:0000166">
    <property type="term" value="F:nucleotide binding"/>
    <property type="evidence" value="ECO:0007669"/>
    <property type="project" value="InterPro"/>
</dbReference>
<dbReference type="Proteomes" id="UP001280897">
    <property type="component" value="Unassembled WGS sequence"/>
</dbReference>
<dbReference type="PANTHER" id="PTHR43708">
    <property type="entry name" value="CONSERVED EXPRESSED OXIDOREDUCTASE (EUROFUNG)"/>
    <property type="match status" value="1"/>
</dbReference>
<organism evidence="3 4">
    <name type="scientific">Pediococcus acidilactici</name>
    <dbReference type="NCBI Taxonomy" id="1254"/>
    <lineage>
        <taxon>Bacteria</taxon>
        <taxon>Bacillati</taxon>
        <taxon>Bacillota</taxon>
        <taxon>Bacilli</taxon>
        <taxon>Lactobacillales</taxon>
        <taxon>Lactobacillaceae</taxon>
        <taxon>Pediococcus</taxon>
        <taxon>Pediococcus acidilactici group</taxon>
    </lineage>
</organism>
<dbReference type="SUPFAM" id="SSF55347">
    <property type="entry name" value="Glyceraldehyde-3-phosphate dehydrogenase-like, C-terminal domain"/>
    <property type="match status" value="1"/>
</dbReference>
<dbReference type="Pfam" id="PF01408">
    <property type="entry name" value="GFO_IDH_MocA"/>
    <property type="match status" value="1"/>
</dbReference>
<reference evidence="3" key="1">
    <citation type="journal article" date="2023" name="PeerJ">
        <title>Selection and evaluation of lactic acid bacteria from chicken feces in Thailand as potential probiotics.</title>
        <authorList>
            <person name="Khurajog B."/>
            <person name="Disastra Y."/>
            <person name="Lawwyne L.D."/>
            <person name="Sirichokchatchawan W."/>
            <person name="Niyomtham W."/>
            <person name="Yindee J."/>
            <person name="Hampson D.J."/>
            <person name="Prapasarakul N."/>
        </authorList>
    </citation>
    <scope>NUCLEOTIDE SEQUENCE</scope>
    <source>
        <strain evidence="3">BF9</strain>
    </source>
</reference>
<name>A0AAW8YHV4_PEDAC</name>
<comment type="caution">
    <text evidence="3">The sequence shown here is derived from an EMBL/GenBank/DDBJ whole genome shotgun (WGS) entry which is preliminary data.</text>
</comment>
<dbReference type="Gene3D" id="3.40.50.720">
    <property type="entry name" value="NAD(P)-binding Rossmann-like Domain"/>
    <property type="match status" value="1"/>
</dbReference>
<dbReference type="InterPro" id="IPR000683">
    <property type="entry name" value="Gfo/Idh/MocA-like_OxRdtase_N"/>
</dbReference>
<evidence type="ECO:0000313" key="4">
    <source>
        <dbReference type="Proteomes" id="UP001280897"/>
    </source>
</evidence>
<sequence>MIKVGVIGLGNIAQKAYLPVDSQLQDRFEWYLVSRQAEKLQYLQKKYGFQHGTTRMDDLFEENVQAVFIHTATSTHYAIIKKFLQHGVHVYVDKPISENLAEVKELYQIAAEQHVLLTCGFNRRFAPLHQAFGQLGTPHLVRAAKTRVMENQSPQFAVYDLMIHVIDLVQFLMGSSKVEYVDGRLREQDGQLVWAEVELTNGDASGVAQIDLRAGANTEVAEVVSDHGVARVENLQTLTHDHDGQRTIQSTPDWQKMLVTRGFAPLIEAFLRAVENDGPNPVSPASVIKSHTLCDRLIQSMKVIK</sequence>
<feature type="domain" description="YceM-like C-terminal" evidence="2">
    <location>
        <begin position="140"/>
        <end position="241"/>
    </location>
</feature>